<dbReference type="Pfam" id="PF23556">
    <property type="entry name" value="TPR_Vps41"/>
    <property type="match status" value="1"/>
</dbReference>
<keyword evidence="3 7" id="KW-0479">Metal-binding</keyword>
<evidence type="ECO:0000313" key="10">
    <source>
        <dbReference type="EMBL" id="KRX17237.1"/>
    </source>
</evidence>
<dbReference type="Gene3D" id="2.130.10.10">
    <property type="entry name" value="YVTN repeat-like/Quinoprotein amine dehydrogenase"/>
    <property type="match status" value="1"/>
</dbReference>
<dbReference type="InterPro" id="IPR013083">
    <property type="entry name" value="Znf_RING/FYVE/PHD"/>
</dbReference>
<accession>A0A0V0RSN1</accession>
<keyword evidence="4" id="KW-0862">Zinc</keyword>
<evidence type="ECO:0000256" key="5">
    <source>
        <dbReference type="ARBA" id="ARBA00022927"/>
    </source>
</evidence>
<feature type="repeat" description="CHCR" evidence="8">
    <location>
        <begin position="608"/>
        <end position="751"/>
    </location>
</feature>
<dbReference type="SUPFAM" id="SSF57850">
    <property type="entry name" value="RING/U-box"/>
    <property type="match status" value="1"/>
</dbReference>
<feature type="domain" description="RING-type" evidence="9">
    <location>
        <begin position="830"/>
        <end position="875"/>
    </location>
</feature>
<dbReference type="PANTHER" id="PTHR12616:SF1">
    <property type="entry name" value="VACUOLAR PROTEIN SORTING-ASSOCIATED PROTEIN 41 HOMOLOG"/>
    <property type="match status" value="1"/>
</dbReference>
<gene>
    <name evidence="10" type="primary">VPS41</name>
    <name evidence="10" type="ORF">T07_14736</name>
</gene>
<evidence type="ECO:0000256" key="8">
    <source>
        <dbReference type="PROSITE-ProRule" id="PRU01006"/>
    </source>
</evidence>
<dbReference type="Gene3D" id="1.25.40.10">
    <property type="entry name" value="Tetratricopeptide repeat domain"/>
    <property type="match status" value="1"/>
</dbReference>
<dbReference type="AlphaFoldDB" id="A0A0V0RSN1"/>
<keyword evidence="2" id="KW-0813">Transport</keyword>
<dbReference type="InterPro" id="IPR045111">
    <property type="entry name" value="Vps41/Vps8"/>
</dbReference>
<dbReference type="InterPro" id="IPR000547">
    <property type="entry name" value="Clathrin_H-chain/VPS_repeat"/>
</dbReference>
<dbReference type="SMART" id="SM00184">
    <property type="entry name" value="RING"/>
    <property type="match status" value="1"/>
</dbReference>
<dbReference type="Proteomes" id="UP000054630">
    <property type="component" value="Unassembled WGS sequence"/>
</dbReference>
<dbReference type="InterPro" id="IPR001841">
    <property type="entry name" value="Znf_RING"/>
</dbReference>
<evidence type="ECO:0000256" key="4">
    <source>
        <dbReference type="ARBA" id="ARBA00022833"/>
    </source>
</evidence>
<dbReference type="GO" id="GO:0030897">
    <property type="term" value="C:HOPS complex"/>
    <property type="evidence" value="ECO:0007669"/>
    <property type="project" value="TreeGrafter"/>
</dbReference>
<keyword evidence="11" id="KW-1185">Reference proteome</keyword>
<dbReference type="InterPro" id="IPR036322">
    <property type="entry name" value="WD40_repeat_dom_sf"/>
</dbReference>
<dbReference type="InterPro" id="IPR057780">
    <property type="entry name" value="Beta-prop_Vps41"/>
</dbReference>
<evidence type="ECO:0000256" key="7">
    <source>
        <dbReference type="PROSITE-ProRule" id="PRU00175"/>
    </source>
</evidence>
<keyword evidence="6" id="KW-0458">Lysosome</keyword>
<proteinExistence type="predicted"/>
<dbReference type="Pfam" id="PF23411">
    <property type="entry name" value="Beta-prop_Vps41"/>
    <property type="match status" value="1"/>
</dbReference>
<dbReference type="OrthoDB" id="244107at2759"/>
<dbReference type="GO" id="GO:0005770">
    <property type="term" value="C:late endosome"/>
    <property type="evidence" value="ECO:0007669"/>
    <property type="project" value="TreeGrafter"/>
</dbReference>
<organism evidence="10 11">
    <name type="scientific">Trichinella nelsoni</name>
    <dbReference type="NCBI Taxonomy" id="6336"/>
    <lineage>
        <taxon>Eukaryota</taxon>
        <taxon>Metazoa</taxon>
        <taxon>Ecdysozoa</taxon>
        <taxon>Nematoda</taxon>
        <taxon>Enoplea</taxon>
        <taxon>Dorylaimia</taxon>
        <taxon>Trichinellida</taxon>
        <taxon>Trichinellidae</taxon>
        <taxon>Trichinella</taxon>
    </lineage>
</organism>
<dbReference type="PROSITE" id="PS50089">
    <property type="entry name" value="ZF_RING_2"/>
    <property type="match status" value="1"/>
</dbReference>
<dbReference type="CDD" id="cd16448">
    <property type="entry name" value="RING-H2"/>
    <property type="match status" value="1"/>
</dbReference>
<name>A0A0V0RSN1_9BILA</name>
<dbReference type="GO" id="GO:0016236">
    <property type="term" value="P:macroautophagy"/>
    <property type="evidence" value="ECO:0007669"/>
    <property type="project" value="TreeGrafter"/>
</dbReference>
<evidence type="ECO:0000256" key="2">
    <source>
        <dbReference type="ARBA" id="ARBA00022448"/>
    </source>
</evidence>
<dbReference type="GO" id="GO:0009267">
    <property type="term" value="P:cellular response to starvation"/>
    <property type="evidence" value="ECO:0007669"/>
    <property type="project" value="TreeGrafter"/>
</dbReference>
<dbReference type="GO" id="GO:0005764">
    <property type="term" value="C:lysosome"/>
    <property type="evidence" value="ECO:0007669"/>
    <property type="project" value="UniProtKB-SubCell"/>
</dbReference>
<protein>
    <submittedName>
        <fullName evidence="10">Vacuolar protein sorting-associated protein 41-like protein</fullName>
    </submittedName>
</protein>
<sequence>MTGTVDSQSTESEVEDSAEEPRFKYKRLLNDLVELFKTDAASCIAVHERYIVLGTQWGKIVVLDHDGNIIADKCFAAHSVAVNQISIDRTGEHLASCSNDGKAVIYGLFSQEQSRCVALDRPVRSIAIDPNFARTGSGQQFVTGDRVLILHERSIFARNKQQLLFVGKERDGYIHRISWQDSMIAFANETGVLVFDNRAKVLITQVLRRHELTWRCELLPAHIQWFDSSSFMIAWANTLTICAIRDSSVVSSEFPNKLVEVRFMWEFPDHFISGVSYTPCLLPHSQSRTGMRGNVKFLPRWQELILFTLSMANSSNPMNFGDCELFQRAAESEPERPQYPRVVLVETVNFQEFSVFSEDIIEMKDSEMLSCHQYHFSGLPGDQLYYLLGTKDLIQMRRFSEDDHVGWLLNKGRFRKALDYAKEHETNLTKYSSLLVGRQYLEHLLIKGRFENAAQICITVCGRRKDLWEYYVTRFEQVNQLSYLIGVLPTHDPQLEPECYQSVLLELLGKDASLFRRTVIAWPAEIYRVSAMINETVRQLQKSKESPADLLSALACLYTHEKRYEQALAIYLKLNDKNVFALIERAKLFPLVKDRIHQLIAVDPDLAIRLLLENEDSLSPSTVMKQLIRLPKLQLAYLERLFARGEGEQQFADTAVLLYAEHNRSRLLGFLQDCEHYTLDKALEACKQRQYVAETVFLLAKSGNHQEALRSIIADLGDIGRAIEFCVEHDDADLWRALVDHSVCNDSFLLTLMRRIGVYVDPRLVIERIPANRQVQSFRDALAVLMRDYSIHLELMDNSKRVQERDCYRRLTDLIGRNRRSTRLQERDQCSICSTQMVCFGRSPEHGGSELIVFHCHHAFHLKCLRDDSRTCPTCCKNA</sequence>
<dbReference type="SMART" id="SM00299">
    <property type="entry name" value="CLH"/>
    <property type="match status" value="1"/>
</dbReference>
<dbReference type="GO" id="GO:0006623">
    <property type="term" value="P:protein targeting to vacuole"/>
    <property type="evidence" value="ECO:0007669"/>
    <property type="project" value="InterPro"/>
</dbReference>
<dbReference type="SUPFAM" id="SSF50978">
    <property type="entry name" value="WD40 repeat-like"/>
    <property type="match status" value="1"/>
</dbReference>
<evidence type="ECO:0000259" key="9">
    <source>
        <dbReference type="PROSITE" id="PS50089"/>
    </source>
</evidence>
<dbReference type="InterPro" id="IPR011990">
    <property type="entry name" value="TPR-like_helical_dom_sf"/>
</dbReference>
<dbReference type="PROSITE" id="PS50236">
    <property type="entry name" value="CHCR"/>
    <property type="match status" value="1"/>
</dbReference>
<keyword evidence="3 7" id="KW-0863">Zinc-finger</keyword>
<comment type="caution">
    <text evidence="10">The sequence shown here is derived from an EMBL/GenBank/DDBJ whole genome shotgun (WGS) entry which is preliminary data.</text>
</comment>
<evidence type="ECO:0000256" key="3">
    <source>
        <dbReference type="ARBA" id="ARBA00022771"/>
    </source>
</evidence>
<evidence type="ECO:0000313" key="11">
    <source>
        <dbReference type="Proteomes" id="UP000054630"/>
    </source>
</evidence>
<evidence type="ECO:0000256" key="6">
    <source>
        <dbReference type="ARBA" id="ARBA00023228"/>
    </source>
</evidence>
<dbReference type="Gene3D" id="3.30.40.10">
    <property type="entry name" value="Zinc/RING finger domain, C3HC4 (zinc finger)"/>
    <property type="match status" value="1"/>
</dbReference>
<dbReference type="GO" id="GO:0008270">
    <property type="term" value="F:zinc ion binding"/>
    <property type="evidence" value="ECO:0007669"/>
    <property type="project" value="UniProtKB-KW"/>
</dbReference>
<dbReference type="EMBL" id="JYDL01000091">
    <property type="protein sequence ID" value="KRX17237.1"/>
    <property type="molecule type" value="Genomic_DNA"/>
</dbReference>
<dbReference type="STRING" id="6336.A0A0V0RSN1"/>
<comment type="subcellular location">
    <subcellularLocation>
        <location evidence="1">Lysosome</location>
    </subcellularLocation>
</comment>
<dbReference type="GO" id="GO:0034058">
    <property type="term" value="P:endosomal vesicle fusion"/>
    <property type="evidence" value="ECO:0007669"/>
    <property type="project" value="TreeGrafter"/>
</dbReference>
<keyword evidence="5" id="KW-0653">Protein transport</keyword>
<reference evidence="10 11" key="1">
    <citation type="submission" date="2015-01" db="EMBL/GenBank/DDBJ databases">
        <title>Evolution of Trichinella species and genotypes.</title>
        <authorList>
            <person name="Korhonen P.K."/>
            <person name="Edoardo P."/>
            <person name="Giuseppe L.R."/>
            <person name="Gasser R.B."/>
        </authorList>
    </citation>
    <scope>NUCLEOTIDE SEQUENCE [LARGE SCALE GENOMIC DNA]</scope>
    <source>
        <strain evidence="10">ISS37</strain>
    </source>
</reference>
<dbReference type="SUPFAM" id="SSF48452">
    <property type="entry name" value="TPR-like"/>
    <property type="match status" value="1"/>
</dbReference>
<dbReference type="PANTHER" id="PTHR12616">
    <property type="entry name" value="VACUOLAR PROTEIN SORTING VPS41"/>
    <property type="match status" value="1"/>
</dbReference>
<evidence type="ECO:0000256" key="1">
    <source>
        <dbReference type="ARBA" id="ARBA00004371"/>
    </source>
</evidence>
<dbReference type="InterPro" id="IPR015943">
    <property type="entry name" value="WD40/YVTN_repeat-like_dom_sf"/>
</dbReference>